<evidence type="ECO:0000313" key="2">
    <source>
        <dbReference type="EMBL" id="KAJ7002782.1"/>
    </source>
</evidence>
<feature type="compositionally biased region" description="Basic and acidic residues" evidence="1">
    <location>
        <begin position="41"/>
        <end position="56"/>
    </location>
</feature>
<protein>
    <submittedName>
        <fullName evidence="2">Uncharacterized protein</fullName>
    </submittedName>
</protein>
<keyword evidence="3" id="KW-1185">Reference proteome</keyword>
<feature type="compositionally biased region" description="Polar residues" evidence="1">
    <location>
        <begin position="112"/>
        <end position="129"/>
    </location>
</feature>
<dbReference type="Proteomes" id="UP001164929">
    <property type="component" value="Chromosome 3"/>
</dbReference>
<comment type="caution">
    <text evidence="2">The sequence shown here is derived from an EMBL/GenBank/DDBJ whole genome shotgun (WGS) entry which is preliminary data.</text>
</comment>
<feature type="compositionally biased region" description="Basic and acidic residues" evidence="1">
    <location>
        <begin position="92"/>
        <end position="110"/>
    </location>
</feature>
<name>A0AAD6W824_9ROSI</name>
<reference evidence="2" key="1">
    <citation type="journal article" date="2023" name="Mol. Ecol. Resour.">
        <title>Chromosome-level genome assembly of a triploid poplar Populus alba 'Berolinensis'.</title>
        <authorList>
            <person name="Chen S."/>
            <person name="Yu Y."/>
            <person name="Wang X."/>
            <person name="Wang S."/>
            <person name="Zhang T."/>
            <person name="Zhou Y."/>
            <person name="He R."/>
            <person name="Meng N."/>
            <person name="Wang Y."/>
            <person name="Liu W."/>
            <person name="Liu Z."/>
            <person name="Liu J."/>
            <person name="Guo Q."/>
            <person name="Huang H."/>
            <person name="Sederoff R.R."/>
            <person name="Wang G."/>
            <person name="Qu G."/>
            <person name="Chen S."/>
        </authorList>
    </citation>
    <scope>NUCLEOTIDE SEQUENCE</scope>
    <source>
        <strain evidence="2">SC-2020</strain>
    </source>
</reference>
<feature type="region of interest" description="Disordered" evidence="1">
    <location>
        <begin position="41"/>
        <end position="158"/>
    </location>
</feature>
<evidence type="ECO:0000256" key="1">
    <source>
        <dbReference type="SAM" id="MobiDB-lite"/>
    </source>
</evidence>
<evidence type="ECO:0000313" key="3">
    <source>
        <dbReference type="Proteomes" id="UP001164929"/>
    </source>
</evidence>
<sequence>MNDVVEVANKNVKKIIHKMVITYKDWYEMLPFALPHIKRNRSEKQRNNAEKTGGLEEKEEQTCVPLFSSQRNRGGHEQKRRKRTTSRGTNRNRKEEDEGTRKAETEEREQCWWNSPFTPPSSFAKQQIPITEEEGENRERPGERGLIDRREETSSGQS</sequence>
<proteinExistence type="predicted"/>
<gene>
    <name evidence="2" type="ORF">NC653_008098</name>
</gene>
<feature type="compositionally biased region" description="Basic and acidic residues" evidence="1">
    <location>
        <begin position="137"/>
        <end position="158"/>
    </location>
</feature>
<organism evidence="2 3">
    <name type="scientific">Populus alba x Populus x berolinensis</name>
    <dbReference type="NCBI Taxonomy" id="444605"/>
    <lineage>
        <taxon>Eukaryota</taxon>
        <taxon>Viridiplantae</taxon>
        <taxon>Streptophyta</taxon>
        <taxon>Embryophyta</taxon>
        <taxon>Tracheophyta</taxon>
        <taxon>Spermatophyta</taxon>
        <taxon>Magnoliopsida</taxon>
        <taxon>eudicotyledons</taxon>
        <taxon>Gunneridae</taxon>
        <taxon>Pentapetalae</taxon>
        <taxon>rosids</taxon>
        <taxon>fabids</taxon>
        <taxon>Malpighiales</taxon>
        <taxon>Salicaceae</taxon>
        <taxon>Saliceae</taxon>
        <taxon>Populus</taxon>
    </lineage>
</organism>
<dbReference type="EMBL" id="JAQIZT010000003">
    <property type="protein sequence ID" value="KAJ7002782.1"/>
    <property type="molecule type" value="Genomic_DNA"/>
</dbReference>
<accession>A0AAD6W824</accession>
<dbReference type="AlphaFoldDB" id="A0AAD6W824"/>